<gene>
    <name evidence="1" type="ORF">LCGC14_2569260</name>
</gene>
<dbReference type="EMBL" id="LAZR01042614">
    <property type="protein sequence ID" value="KKL09103.1"/>
    <property type="molecule type" value="Genomic_DNA"/>
</dbReference>
<feature type="non-terminal residue" evidence="1">
    <location>
        <position position="1"/>
    </location>
</feature>
<sequence length="68" mass="7755">RMTEPLTDAQHRYLTEIVTRGRLSYGWGGYRSTAVVRRLHELGLVNLREWGPGDWVAQATNKGAAYDH</sequence>
<dbReference type="AlphaFoldDB" id="A0A0F9DAK9"/>
<proteinExistence type="predicted"/>
<organism evidence="1">
    <name type="scientific">marine sediment metagenome</name>
    <dbReference type="NCBI Taxonomy" id="412755"/>
    <lineage>
        <taxon>unclassified sequences</taxon>
        <taxon>metagenomes</taxon>
        <taxon>ecological metagenomes</taxon>
    </lineage>
</organism>
<name>A0A0F9DAK9_9ZZZZ</name>
<protein>
    <submittedName>
        <fullName evidence="1">Uncharacterized protein</fullName>
    </submittedName>
</protein>
<reference evidence="1" key="1">
    <citation type="journal article" date="2015" name="Nature">
        <title>Complex archaea that bridge the gap between prokaryotes and eukaryotes.</title>
        <authorList>
            <person name="Spang A."/>
            <person name="Saw J.H."/>
            <person name="Jorgensen S.L."/>
            <person name="Zaremba-Niedzwiedzka K."/>
            <person name="Martijn J."/>
            <person name="Lind A.E."/>
            <person name="van Eijk R."/>
            <person name="Schleper C."/>
            <person name="Guy L."/>
            <person name="Ettema T.J."/>
        </authorList>
    </citation>
    <scope>NUCLEOTIDE SEQUENCE</scope>
</reference>
<accession>A0A0F9DAK9</accession>
<evidence type="ECO:0000313" key="1">
    <source>
        <dbReference type="EMBL" id="KKL09103.1"/>
    </source>
</evidence>
<comment type="caution">
    <text evidence="1">The sequence shown here is derived from an EMBL/GenBank/DDBJ whole genome shotgun (WGS) entry which is preliminary data.</text>
</comment>